<dbReference type="PANTHER" id="PTHR33639">
    <property type="entry name" value="THIOL-DISULFIDE OXIDOREDUCTASE DCC"/>
    <property type="match status" value="1"/>
</dbReference>
<comment type="caution">
    <text evidence="2">The sequence shown here is derived from an EMBL/GenBank/DDBJ whole genome shotgun (WGS) entry which is preliminary data.</text>
</comment>
<dbReference type="EMBL" id="JALLPJ020001403">
    <property type="protein sequence ID" value="KAL3765313.1"/>
    <property type="molecule type" value="Genomic_DNA"/>
</dbReference>
<feature type="signal peptide" evidence="1">
    <location>
        <begin position="1"/>
        <end position="17"/>
    </location>
</feature>
<evidence type="ECO:0000313" key="3">
    <source>
        <dbReference type="Proteomes" id="UP001530400"/>
    </source>
</evidence>
<keyword evidence="1" id="KW-0732">Signal</keyword>
<gene>
    <name evidence="2" type="ORF">ACHAWO_010002</name>
</gene>
<dbReference type="AlphaFoldDB" id="A0ABD3MNF9"/>
<accession>A0ABD3MNF9</accession>
<evidence type="ECO:0000256" key="1">
    <source>
        <dbReference type="SAM" id="SignalP"/>
    </source>
</evidence>
<reference evidence="2 3" key="1">
    <citation type="submission" date="2024-10" db="EMBL/GenBank/DDBJ databases">
        <title>Updated reference genomes for cyclostephanoid diatoms.</title>
        <authorList>
            <person name="Roberts W.R."/>
            <person name="Alverson A.J."/>
        </authorList>
    </citation>
    <scope>NUCLEOTIDE SEQUENCE [LARGE SCALE GENOMIC DNA]</scope>
    <source>
        <strain evidence="2 3">AJA010-31</strain>
    </source>
</reference>
<dbReference type="Proteomes" id="UP001530400">
    <property type="component" value="Unassembled WGS sequence"/>
</dbReference>
<protein>
    <submittedName>
        <fullName evidence="2">Uncharacterized protein</fullName>
    </submittedName>
</protein>
<organism evidence="2 3">
    <name type="scientific">Cyclotella atomus</name>
    <dbReference type="NCBI Taxonomy" id="382360"/>
    <lineage>
        <taxon>Eukaryota</taxon>
        <taxon>Sar</taxon>
        <taxon>Stramenopiles</taxon>
        <taxon>Ochrophyta</taxon>
        <taxon>Bacillariophyta</taxon>
        <taxon>Coscinodiscophyceae</taxon>
        <taxon>Thalassiosirophycidae</taxon>
        <taxon>Stephanodiscales</taxon>
        <taxon>Stephanodiscaceae</taxon>
        <taxon>Cyclotella</taxon>
    </lineage>
</organism>
<name>A0ABD3MNF9_9STRA</name>
<keyword evidence="3" id="KW-1185">Reference proteome</keyword>
<dbReference type="InterPro" id="IPR052927">
    <property type="entry name" value="DCC_oxidoreductase"/>
</dbReference>
<proteinExistence type="predicted"/>
<feature type="chain" id="PRO_5044866605" evidence="1">
    <location>
        <begin position="18"/>
        <end position="334"/>
    </location>
</feature>
<evidence type="ECO:0000313" key="2">
    <source>
        <dbReference type="EMBL" id="KAL3765313.1"/>
    </source>
</evidence>
<dbReference type="PANTHER" id="PTHR33639:SF2">
    <property type="entry name" value="DUF393 DOMAIN-CONTAINING PROTEIN"/>
    <property type="match status" value="1"/>
</dbReference>
<sequence length="334" mass="37007">MVRSLLLVALAAAGSNGFSSTPHLGHPSAKPSIRPAMRLQYAALEDPMSKADSTKSGCPFLIQKYEFRTFDVPALFGADSRPIILFDKNCPISSRLLSKVLKYGNIRYAPLQSTVGDLLLMRMSDEVRDEVVGKTATVIDKEDVYKSIVVCDASRTYVKSSAMLEIMRILTRASADDDTSEIKVKPSKRFKLMQYLALISYIVPNRLRDRIYDSVTKRKRWFGTSTSIDIQDDRFVKDASLTGGEQPTTNLFQSDNPPTRGSRVKIVHPQSSSPSITYDEEFPNGLCLVGGIGTISTVDLPMRIVMRVERDSLGVKSGDEGIIAWVKPEEVAML</sequence>